<dbReference type="GO" id="GO:0016491">
    <property type="term" value="F:oxidoreductase activity"/>
    <property type="evidence" value="ECO:0007669"/>
    <property type="project" value="InterPro"/>
</dbReference>
<organism evidence="2 3">
    <name type="scientific">Aeromicrobium flavum</name>
    <dbReference type="NCBI Taxonomy" id="416568"/>
    <lineage>
        <taxon>Bacteria</taxon>
        <taxon>Bacillati</taxon>
        <taxon>Actinomycetota</taxon>
        <taxon>Actinomycetes</taxon>
        <taxon>Propionibacteriales</taxon>
        <taxon>Nocardioidaceae</taxon>
        <taxon>Aeromicrobium</taxon>
    </lineage>
</organism>
<dbReference type="OrthoDB" id="3251063at2"/>
<dbReference type="PANTHER" id="PTHR43482">
    <property type="entry name" value="PROTEIN AST1-RELATED"/>
    <property type="match status" value="1"/>
</dbReference>
<dbReference type="SUPFAM" id="SSF51735">
    <property type="entry name" value="NAD(P)-binding Rossmann-fold domains"/>
    <property type="match status" value="1"/>
</dbReference>
<dbReference type="PANTHER" id="PTHR43482:SF1">
    <property type="entry name" value="PROTEIN AST1-RELATED"/>
    <property type="match status" value="1"/>
</dbReference>
<protein>
    <submittedName>
        <fullName evidence="2">Zinc-binding alcohol dehydrogenase</fullName>
    </submittedName>
</protein>
<dbReference type="Gene3D" id="3.40.50.720">
    <property type="entry name" value="NAD(P)-binding Rossmann-like Domain"/>
    <property type="match status" value="1"/>
</dbReference>
<dbReference type="AlphaFoldDB" id="A0A512HUR0"/>
<feature type="domain" description="Enoyl reductase (ER)" evidence="1">
    <location>
        <begin position="10"/>
        <end position="311"/>
    </location>
</feature>
<keyword evidence="3" id="KW-1185">Reference proteome</keyword>
<reference evidence="2 3" key="1">
    <citation type="submission" date="2019-07" db="EMBL/GenBank/DDBJ databases">
        <title>Whole genome shotgun sequence of Aeromicrobium flavum NBRC 107625.</title>
        <authorList>
            <person name="Hosoyama A."/>
            <person name="Uohara A."/>
            <person name="Ohji S."/>
            <person name="Ichikawa N."/>
        </authorList>
    </citation>
    <scope>NUCLEOTIDE SEQUENCE [LARGE SCALE GENOMIC DNA]</scope>
    <source>
        <strain evidence="2 3">NBRC 107625</strain>
    </source>
</reference>
<dbReference type="Proteomes" id="UP000321769">
    <property type="component" value="Unassembled WGS sequence"/>
</dbReference>
<evidence type="ECO:0000313" key="3">
    <source>
        <dbReference type="Proteomes" id="UP000321769"/>
    </source>
</evidence>
<evidence type="ECO:0000259" key="1">
    <source>
        <dbReference type="SMART" id="SM00829"/>
    </source>
</evidence>
<sequence length="313" mass="32512">MRAIGANQYGGPDVLEVVELPDPVPGPGEVLVRVHAAAVNPTDTYVRNGDRARAQAKQSQPPYVPGMDVAGVLEAIGPDVRTDLAVGDRVMGVVIPHGRHGAYSELVALPVGSVAAAPAGTSHAEASTLPMNGLTARLALDLVGLEPGQVLGVTGAAGALGGYVIELAKADGLVVVADASEADEPLVRKLGADIVVPRGDGVAELMLQEVPDGVHAMVDGSVQDAALFPAIRDGGAFAAVRCFRGEPPRGIRNEQVWITAYAQEQERLDTLRRQAETGVLTLRVADRLPAAQAAEAHRRLEAGGVRGRLVLEF</sequence>
<dbReference type="InterPro" id="IPR036291">
    <property type="entry name" value="NAD(P)-bd_dom_sf"/>
</dbReference>
<dbReference type="InterPro" id="IPR011032">
    <property type="entry name" value="GroES-like_sf"/>
</dbReference>
<dbReference type="CDD" id="cd05289">
    <property type="entry name" value="MDR_like_2"/>
    <property type="match status" value="1"/>
</dbReference>
<dbReference type="SMART" id="SM00829">
    <property type="entry name" value="PKS_ER"/>
    <property type="match status" value="1"/>
</dbReference>
<dbReference type="Pfam" id="PF13602">
    <property type="entry name" value="ADH_zinc_N_2"/>
    <property type="match status" value="1"/>
</dbReference>
<accession>A0A512HUR0</accession>
<name>A0A512HUR0_9ACTN</name>
<dbReference type="InterPro" id="IPR052585">
    <property type="entry name" value="Lipid_raft_assoc_Zn_ADH"/>
</dbReference>
<dbReference type="SUPFAM" id="SSF50129">
    <property type="entry name" value="GroES-like"/>
    <property type="match status" value="1"/>
</dbReference>
<comment type="caution">
    <text evidence="2">The sequence shown here is derived from an EMBL/GenBank/DDBJ whole genome shotgun (WGS) entry which is preliminary data.</text>
</comment>
<dbReference type="Pfam" id="PF08240">
    <property type="entry name" value="ADH_N"/>
    <property type="match status" value="1"/>
</dbReference>
<dbReference type="Gene3D" id="3.90.180.10">
    <property type="entry name" value="Medium-chain alcohol dehydrogenases, catalytic domain"/>
    <property type="match status" value="1"/>
</dbReference>
<dbReference type="EMBL" id="BJZQ01000005">
    <property type="protein sequence ID" value="GEO89192.1"/>
    <property type="molecule type" value="Genomic_DNA"/>
</dbReference>
<proteinExistence type="predicted"/>
<dbReference type="InterPro" id="IPR020843">
    <property type="entry name" value="ER"/>
</dbReference>
<dbReference type="InterPro" id="IPR013154">
    <property type="entry name" value="ADH-like_N"/>
</dbReference>
<dbReference type="RefSeq" id="WP_146827035.1">
    <property type="nucleotide sequence ID" value="NZ_BAAAYQ010000001.1"/>
</dbReference>
<evidence type="ECO:0000313" key="2">
    <source>
        <dbReference type="EMBL" id="GEO89192.1"/>
    </source>
</evidence>
<gene>
    <name evidence="2" type="ORF">AFL01nite_15190</name>
</gene>